<comment type="caution">
    <text evidence="1">The sequence shown here is derived from an EMBL/GenBank/DDBJ whole genome shotgun (WGS) entry which is preliminary data.</text>
</comment>
<gene>
    <name evidence="1" type="ORF">ACFQ35_04155</name>
</gene>
<evidence type="ECO:0000313" key="1">
    <source>
        <dbReference type="EMBL" id="MFD1226357.1"/>
    </source>
</evidence>
<dbReference type="Proteomes" id="UP001597263">
    <property type="component" value="Unassembled WGS sequence"/>
</dbReference>
<keyword evidence="2" id="KW-1185">Reference proteome</keyword>
<reference evidence="2" key="1">
    <citation type="journal article" date="2019" name="Int. J. Syst. Evol. Microbiol.">
        <title>The Global Catalogue of Microorganisms (GCM) 10K type strain sequencing project: providing services to taxonomists for standard genome sequencing and annotation.</title>
        <authorList>
            <consortium name="The Broad Institute Genomics Platform"/>
            <consortium name="The Broad Institute Genome Sequencing Center for Infectious Disease"/>
            <person name="Wu L."/>
            <person name="Ma J."/>
        </authorList>
    </citation>
    <scope>NUCLEOTIDE SEQUENCE [LARGE SCALE GENOMIC DNA]</scope>
    <source>
        <strain evidence="2">CCUG 49584</strain>
    </source>
</reference>
<name>A0ABW3V149_9HYPH</name>
<evidence type="ECO:0000313" key="2">
    <source>
        <dbReference type="Proteomes" id="UP001597263"/>
    </source>
</evidence>
<proteinExistence type="predicted"/>
<sequence length="155" mass="17574">MAAEIIDHNTLSRLVEAGAVRGAHVIGQPGGWSLMVKYGMAERALAAQRSRQVRVFRRMETLVTYLKDMGIQHFDVDAADYENDGGKSYTRPDRSAALRQTHEAATHNKWFLEQVETALHEADNPNTEWVSHETVKEDMARQRIELLARIKGETE</sequence>
<organism evidence="1 2">
    <name type="scientific">Pseudochrobactrum kiredjianiae</name>
    <dbReference type="NCBI Taxonomy" id="386305"/>
    <lineage>
        <taxon>Bacteria</taxon>
        <taxon>Pseudomonadati</taxon>
        <taxon>Pseudomonadota</taxon>
        <taxon>Alphaproteobacteria</taxon>
        <taxon>Hyphomicrobiales</taxon>
        <taxon>Brucellaceae</taxon>
        <taxon>Pseudochrobactrum</taxon>
    </lineage>
</organism>
<protein>
    <recommendedName>
        <fullName evidence="3">Prevent host death protein, Phd antitoxin</fullName>
    </recommendedName>
</protein>
<dbReference type="EMBL" id="JBHTMA010000023">
    <property type="protein sequence ID" value="MFD1226357.1"/>
    <property type="molecule type" value="Genomic_DNA"/>
</dbReference>
<dbReference type="Gene3D" id="6.20.450.20">
    <property type="match status" value="1"/>
</dbReference>
<accession>A0ABW3V149</accession>
<evidence type="ECO:0008006" key="3">
    <source>
        <dbReference type="Google" id="ProtNLM"/>
    </source>
</evidence>
<dbReference type="RefSeq" id="WP_289389027.1">
    <property type="nucleotide sequence ID" value="NZ_JAUCBM010000034.1"/>
</dbReference>